<accession>A0A8X6PUM0</accession>
<evidence type="ECO:0000313" key="3">
    <source>
        <dbReference type="Proteomes" id="UP000887013"/>
    </source>
</evidence>
<name>A0A8X6PUM0_NEPPI</name>
<comment type="caution">
    <text evidence="2">The sequence shown here is derived from an EMBL/GenBank/DDBJ whole genome shotgun (WGS) entry which is preliminary data.</text>
</comment>
<evidence type="ECO:0000256" key="1">
    <source>
        <dbReference type="SAM" id="MobiDB-lite"/>
    </source>
</evidence>
<protein>
    <submittedName>
        <fullName evidence="2">Uncharacterized protein</fullName>
    </submittedName>
</protein>
<reference evidence="2" key="1">
    <citation type="submission" date="2020-08" db="EMBL/GenBank/DDBJ databases">
        <title>Multicomponent nature underlies the extraordinary mechanical properties of spider dragline silk.</title>
        <authorList>
            <person name="Kono N."/>
            <person name="Nakamura H."/>
            <person name="Mori M."/>
            <person name="Yoshida Y."/>
            <person name="Ohtoshi R."/>
            <person name="Malay A.D."/>
            <person name="Moran D.A.P."/>
            <person name="Tomita M."/>
            <person name="Numata K."/>
            <person name="Arakawa K."/>
        </authorList>
    </citation>
    <scope>NUCLEOTIDE SEQUENCE</scope>
</reference>
<sequence length="88" mass="9904">MDRVTPKHVCKKPDASVRHPNIGKEETRPNVQIQSFEKEGNNEKDSGHLTGTEIEIAEDISVKYVQTSEFSEEFNALKATGEVNTDSW</sequence>
<evidence type="ECO:0000313" key="2">
    <source>
        <dbReference type="EMBL" id="GFT86311.1"/>
    </source>
</evidence>
<keyword evidence="3" id="KW-1185">Reference proteome</keyword>
<feature type="compositionally biased region" description="Basic and acidic residues" evidence="1">
    <location>
        <begin position="1"/>
        <end position="28"/>
    </location>
</feature>
<proteinExistence type="predicted"/>
<organism evidence="2 3">
    <name type="scientific">Nephila pilipes</name>
    <name type="common">Giant wood spider</name>
    <name type="synonym">Nephila maculata</name>
    <dbReference type="NCBI Taxonomy" id="299642"/>
    <lineage>
        <taxon>Eukaryota</taxon>
        <taxon>Metazoa</taxon>
        <taxon>Ecdysozoa</taxon>
        <taxon>Arthropoda</taxon>
        <taxon>Chelicerata</taxon>
        <taxon>Arachnida</taxon>
        <taxon>Araneae</taxon>
        <taxon>Araneomorphae</taxon>
        <taxon>Entelegynae</taxon>
        <taxon>Araneoidea</taxon>
        <taxon>Nephilidae</taxon>
        <taxon>Nephila</taxon>
    </lineage>
</organism>
<feature type="compositionally biased region" description="Basic and acidic residues" evidence="1">
    <location>
        <begin position="36"/>
        <end position="47"/>
    </location>
</feature>
<dbReference type="Proteomes" id="UP000887013">
    <property type="component" value="Unassembled WGS sequence"/>
</dbReference>
<dbReference type="AlphaFoldDB" id="A0A8X6PUM0"/>
<dbReference type="EMBL" id="BMAW01073092">
    <property type="protein sequence ID" value="GFT86311.1"/>
    <property type="molecule type" value="Genomic_DNA"/>
</dbReference>
<gene>
    <name evidence="2" type="ORF">NPIL_495821</name>
</gene>
<feature type="region of interest" description="Disordered" evidence="1">
    <location>
        <begin position="1"/>
        <end position="50"/>
    </location>
</feature>